<evidence type="ECO:0000313" key="6">
    <source>
        <dbReference type="EMBL" id="GAA1579359.1"/>
    </source>
</evidence>
<evidence type="ECO:0000256" key="4">
    <source>
        <dbReference type="PROSITE-ProRule" id="PRU00335"/>
    </source>
</evidence>
<dbReference type="PRINTS" id="PR00455">
    <property type="entry name" value="HTHTETR"/>
</dbReference>
<gene>
    <name evidence="6" type="ORF">GCM10009789_36340</name>
</gene>
<dbReference type="PANTHER" id="PTHR30055:SF234">
    <property type="entry name" value="HTH-TYPE TRANSCRIPTIONAL REGULATOR BETI"/>
    <property type="match status" value="1"/>
</dbReference>
<dbReference type="SUPFAM" id="SSF48498">
    <property type="entry name" value="Tetracyclin repressor-like, C-terminal domain"/>
    <property type="match status" value="1"/>
</dbReference>
<dbReference type="Proteomes" id="UP001500393">
    <property type="component" value="Unassembled WGS sequence"/>
</dbReference>
<keyword evidence="1" id="KW-0805">Transcription regulation</keyword>
<dbReference type="EMBL" id="BAAAOS010000020">
    <property type="protein sequence ID" value="GAA1579359.1"/>
    <property type="molecule type" value="Genomic_DNA"/>
</dbReference>
<dbReference type="InterPro" id="IPR049445">
    <property type="entry name" value="TetR_SbtR-like_C"/>
</dbReference>
<keyword evidence="7" id="KW-1185">Reference proteome</keyword>
<evidence type="ECO:0000313" key="7">
    <source>
        <dbReference type="Proteomes" id="UP001500393"/>
    </source>
</evidence>
<protein>
    <submittedName>
        <fullName evidence="6">TetR/AcrR family transcriptional regulator</fullName>
    </submittedName>
</protein>
<evidence type="ECO:0000259" key="5">
    <source>
        <dbReference type="PROSITE" id="PS50977"/>
    </source>
</evidence>
<evidence type="ECO:0000256" key="1">
    <source>
        <dbReference type="ARBA" id="ARBA00023015"/>
    </source>
</evidence>
<keyword evidence="2 4" id="KW-0238">DNA-binding</keyword>
<dbReference type="InterPro" id="IPR009057">
    <property type="entry name" value="Homeodomain-like_sf"/>
</dbReference>
<dbReference type="RefSeq" id="WP_344215318.1">
    <property type="nucleotide sequence ID" value="NZ_BAAAOS010000020.1"/>
</dbReference>
<keyword evidence="3" id="KW-0804">Transcription</keyword>
<dbReference type="InterPro" id="IPR050109">
    <property type="entry name" value="HTH-type_TetR-like_transc_reg"/>
</dbReference>
<comment type="caution">
    <text evidence="6">The sequence shown here is derived from an EMBL/GenBank/DDBJ whole genome shotgun (WGS) entry which is preliminary data.</text>
</comment>
<feature type="DNA-binding region" description="H-T-H motif" evidence="4">
    <location>
        <begin position="30"/>
        <end position="49"/>
    </location>
</feature>
<organism evidence="6 7">
    <name type="scientific">Kribbella sancticallisti</name>
    <dbReference type="NCBI Taxonomy" id="460087"/>
    <lineage>
        <taxon>Bacteria</taxon>
        <taxon>Bacillati</taxon>
        <taxon>Actinomycetota</taxon>
        <taxon>Actinomycetes</taxon>
        <taxon>Propionibacteriales</taxon>
        <taxon>Kribbellaceae</taxon>
        <taxon>Kribbella</taxon>
    </lineage>
</organism>
<proteinExistence type="predicted"/>
<reference evidence="6 7" key="1">
    <citation type="journal article" date="2019" name="Int. J. Syst. Evol. Microbiol.">
        <title>The Global Catalogue of Microorganisms (GCM) 10K type strain sequencing project: providing services to taxonomists for standard genome sequencing and annotation.</title>
        <authorList>
            <consortium name="The Broad Institute Genomics Platform"/>
            <consortium name="The Broad Institute Genome Sequencing Center for Infectious Disease"/>
            <person name="Wu L."/>
            <person name="Ma J."/>
        </authorList>
    </citation>
    <scope>NUCLEOTIDE SEQUENCE [LARGE SCALE GENOMIC DNA]</scope>
    <source>
        <strain evidence="6 7">JCM 14969</strain>
    </source>
</reference>
<name>A0ABN2DKM8_9ACTN</name>
<evidence type="ECO:0000256" key="2">
    <source>
        <dbReference type="ARBA" id="ARBA00023125"/>
    </source>
</evidence>
<dbReference type="Pfam" id="PF21597">
    <property type="entry name" value="TetR_C_43"/>
    <property type="match status" value="1"/>
</dbReference>
<dbReference type="InterPro" id="IPR036271">
    <property type="entry name" value="Tet_transcr_reg_TetR-rel_C_sf"/>
</dbReference>
<dbReference type="InterPro" id="IPR001647">
    <property type="entry name" value="HTH_TetR"/>
</dbReference>
<dbReference type="PANTHER" id="PTHR30055">
    <property type="entry name" value="HTH-TYPE TRANSCRIPTIONAL REGULATOR RUTR"/>
    <property type="match status" value="1"/>
</dbReference>
<evidence type="ECO:0000256" key="3">
    <source>
        <dbReference type="ARBA" id="ARBA00023163"/>
    </source>
</evidence>
<sequence length="205" mass="22296">MQLRADAQRNRDLILAAADAVFLELGPGAPLDQIAERAGVGNATLYRRFPTREDLLKQVAMDNMRQVDEEARAALAEEPDAWSALVRFCHAVVERRIVALLPIIGSHVPIDKEFKRVRRQVVDGLGELLAAGRREGVLRADVEVGDLVLVLATVARPLPAVPEEVAAAVRPRHLGLVLDGLRADSATQLAGEPIGAEEVAGRFRR</sequence>
<feature type="domain" description="HTH tetR-type" evidence="5">
    <location>
        <begin position="8"/>
        <end position="67"/>
    </location>
</feature>
<dbReference type="PROSITE" id="PS50977">
    <property type="entry name" value="HTH_TETR_2"/>
    <property type="match status" value="1"/>
</dbReference>
<dbReference type="Pfam" id="PF00440">
    <property type="entry name" value="TetR_N"/>
    <property type="match status" value="1"/>
</dbReference>
<dbReference type="Gene3D" id="1.10.357.10">
    <property type="entry name" value="Tetracycline Repressor, domain 2"/>
    <property type="match status" value="1"/>
</dbReference>
<accession>A0ABN2DKM8</accession>
<dbReference type="SUPFAM" id="SSF46689">
    <property type="entry name" value="Homeodomain-like"/>
    <property type="match status" value="1"/>
</dbReference>